<dbReference type="PANTHER" id="PTHR12049:SF7">
    <property type="entry name" value="PROTEIN ARGININE METHYLTRANSFERASE NDUFAF7, MITOCHONDRIAL"/>
    <property type="match status" value="1"/>
</dbReference>
<dbReference type="InterPro" id="IPR029063">
    <property type="entry name" value="SAM-dependent_MTases_sf"/>
</dbReference>
<keyword evidence="3" id="KW-0808">Transferase</keyword>
<reference evidence="5" key="1">
    <citation type="submission" date="2018-10" db="EMBL/GenBank/DDBJ databases">
        <authorList>
            <person name="Plewniak F."/>
        </authorList>
    </citation>
    <scope>NUCLEOTIDE SEQUENCE</scope>
</reference>
<keyword evidence="2" id="KW-0489">Methyltransferase</keyword>
<dbReference type="PANTHER" id="PTHR12049">
    <property type="entry name" value="PROTEIN ARGININE METHYLTRANSFERASE NDUFAF7, MITOCHONDRIAL"/>
    <property type="match status" value="1"/>
</dbReference>
<dbReference type="InterPro" id="IPR003788">
    <property type="entry name" value="NDUFAF7"/>
</dbReference>
<dbReference type="GO" id="GO:0005739">
    <property type="term" value="C:mitochondrion"/>
    <property type="evidence" value="ECO:0007669"/>
    <property type="project" value="UniProtKB-SubCell"/>
</dbReference>
<evidence type="ECO:0000256" key="1">
    <source>
        <dbReference type="ARBA" id="ARBA00004173"/>
    </source>
</evidence>
<protein>
    <recommendedName>
        <fullName evidence="6">Protein containing DUF185</fullName>
    </recommendedName>
</protein>
<accession>A0A3P3ZS34</accession>
<evidence type="ECO:0000256" key="2">
    <source>
        <dbReference type="ARBA" id="ARBA00022603"/>
    </source>
</evidence>
<proteinExistence type="predicted"/>
<gene>
    <name evidence="5" type="ORF">CARN8_7180001</name>
</gene>
<dbReference type="Pfam" id="PF02636">
    <property type="entry name" value="Methyltransf_28"/>
    <property type="match status" value="1"/>
</dbReference>
<dbReference type="Gene3D" id="3.40.50.12710">
    <property type="match status" value="1"/>
</dbReference>
<dbReference type="GO" id="GO:0032259">
    <property type="term" value="P:methylation"/>
    <property type="evidence" value="ECO:0007669"/>
    <property type="project" value="UniProtKB-KW"/>
</dbReference>
<sequence length="386" mass="43368">MEWYSTEALLPSVAARDHSQQLIWHINDAIDKAGGWIDFADFMNLLLYAPRLGYYAAGAVKLGPAGDFTTAPEMTSLFARTLAHPIARTLRELDPQKTTILELGAGTGQLAQDLLKALEQQDSLPKRYAILEVSTDLRERQQENIRQLPPDLQRRVEWLEHWPAELEGVVLANEVLDALPVQRLRWQNRQWHQWGVAVTKEGWHWQTRPLPANSPLLEGMPDMTGYPEPYDTEVGLAAEGLMTLLGQTLKAGRAFFIDYGFPAREFIHPQRSGGTLMCHYRHHAHGDPFLYPGLQDVTAHVDFTRVARAARRAGLQIETWQTQAAWLIEEGILHELEKVHGETSADYRAVSAVQKLLSPAEMGELFKVLVLGQGPENKSALINLGL</sequence>
<organism evidence="5">
    <name type="scientific">mine drainage metagenome</name>
    <dbReference type="NCBI Taxonomy" id="410659"/>
    <lineage>
        <taxon>unclassified sequences</taxon>
        <taxon>metagenomes</taxon>
        <taxon>ecological metagenomes</taxon>
    </lineage>
</organism>
<evidence type="ECO:0000256" key="3">
    <source>
        <dbReference type="ARBA" id="ARBA00022679"/>
    </source>
</evidence>
<dbReference type="SUPFAM" id="SSF53335">
    <property type="entry name" value="S-adenosyl-L-methionine-dependent methyltransferases"/>
    <property type="match status" value="1"/>
</dbReference>
<dbReference type="AlphaFoldDB" id="A0A3P3ZS34"/>
<dbReference type="GO" id="GO:0035243">
    <property type="term" value="F:protein-arginine omega-N symmetric methyltransferase activity"/>
    <property type="evidence" value="ECO:0007669"/>
    <property type="project" value="TreeGrafter"/>
</dbReference>
<name>A0A3P3ZS34_9ZZZZ</name>
<dbReference type="InterPro" id="IPR038375">
    <property type="entry name" value="NDUFAF7_sf"/>
</dbReference>
<evidence type="ECO:0008006" key="6">
    <source>
        <dbReference type="Google" id="ProtNLM"/>
    </source>
</evidence>
<keyword evidence="4" id="KW-0496">Mitochondrion</keyword>
<evidence type="ECO:0000256" key="4">
    <source>
        <dbReference type="ARBA" id="ARBA00023128"/>
    </source>
</evidence>
<dbReference type="EMBL" id="UOYP01000688">
    <property type="protein sequence ID" value="VAY89605.1"/>
    <property type="molecule type" value="Genomic_DNA"/>
</dbReference>
<evidence type="ECO:0000313" key="5">
    <source>
        <dbReference type="EMBL" id="VAY89605.1"/>
    </source>
</evidence>
<comment type="subcellular location">
    <subcellularLocation>
        <location evidence="1">Mitochondrion</location>
    </subcellularLocation>
</comment>